<dbReference type="OrthoDB" id="269257at2"/>
<protein>
    <submittedName>
        <fullName evidence="3">Uncharacterized protein</fullName>
    </submittedName>
</protein>
<dbReference type="EMBL" id="CP036317">
    <property type="protein sequence ID" value="QDV18463.1"/>
    <property type="molecule type" value="Genomic_DNA"/>
</dbReference>
<evidence type="ECO:0000256" key="1">
    <source>
        <dbReference type="SAM" id="MobiDB-lite"/>
    </source>
</evidence>
<feature type="region of interest" description="Disordered" evidence="1">
    <location>
        <begin position="116"/>
        <end position="145"/>
    </location>
</feature>
<accession>A0A518FQ38</accession>
<evidence type="ECO:0000313" key="3">
    <source>
        <dbReference type="EMBL" id="QDV18463.1"/>
    </source>
</evidence>
<dbReference type="AlphaFoldDB" id="A0A518FQ38"/>
<keyword evidence="2" id="KW-0812">Transmembrane</keyword>
<keyword evidence="2" id="KW-0472">Membrane</keyword>
<dbReference type="Proteomes" id="UP000320839">
    <property type="component" value="Chromosome"/>
</dbReference>
<name>A0A518FQ38_9PLAN</name>
<organism evidence="3 4">
    <name type="scientific">Gimesia panareensis</name>
    <dbReference type="NCBI Taxonomy" id="2527978"/>
    <lineage>
        <taxon>Bacteria</taxon>
        <taxon>Pseudomonadati</taxon>
        <taxon>Planctomycetota</taxon>
        <taxon>Planctomycetia</taxon>
        <taxon>Planctomycetales</taxon>
        <taxon>Planctomycetaceae</taxon>
        <taxon>Gimesia</taxon>
    </lineage>
</organism>
<dbReference type="RefSeq" id="WP_145456702.1">
    <property type="nucleotide sequence ID" value="NZ_CP036317.1"/>
</dbReference>
<sequence length="145" mass="16143">MDWFTFLILLLTASLTALAVWWAIQKWFRDEAESISEASFQDIHPVTDDSEPQHALYWNFTSVLIAVCALLLVLGISVQTTSIRNPVTWTLGAALILIWAMALWSGMLSSAKQSAVSSVPPPPELTIYQEQELSSTSDQNQTEET</sequence>
<keyword evidence="2" id="KW-1133">Transmembrane helix</keyword>
<reference evidence="3 4" key="1">
    <citation type="submission" date="2019-02" db="EMBL/GenBank/DDBJ databases">
        <title>Deep-cultivation of Planctomycetes and their phenomic and genomic characterization uncovers novel biology.</title>
        <authorList>
            <person name="Wiegand S."/>
            <person name="Jogler M."/>
            <person name="Boedeker C."/>
            <person name="Pinto D."/>
            <person name="Vollmers J."/>
            <person name="Rivas-Marin E."/>
            <person name="Kohn T."/>
            <person name="Peeters S.H."/>
            <person name="Heuer A."/>
            <person name="Rast P."/>
            <person name="Oberbeckmann S."/>
            <person name="Bunk B."/>
            <person name="Jeske O."/>
            <person name="Meyerdierks A."/>
            <person name="Storesund J.E."/>
            <person name="Kallscheuer N."/>
            <person name="Luecker S."/>
            <person name="Lage O.M."/>
            <person name="Pohl T."/>
            <person name="Merkel B.J."/>
            <person name="Hornburger P."/>
            <person name="Mueller R.-W."/>
            <person name="Bruemmer F."/>
            <person name="Labrenz M."/>
            <person name="Spormann A.M."/>
            <person name="Op den Camp H."/>
            <person name="Overmann J."/>
            <person name="Amann R."/>
            <person name="Jetten M.S.M."/>
            <person name="Mascher T."/>
            <person name="Medema M.H."/>
            <person name="Devos D.P."/>
            <person name="Kaster A.-K."/>
            <person name="Ovreas L."/>
            <person name="Rohde M."/>
            <person name="Galperin M.Y."/>
            <person name="Jogler C."/>
        </authorList>
    </citation>
    <scope>NUCLEOTIDE SEQUENCE [LARGE SCALE GENOMIC DNA]</scope>
    <source>
        <strain evidence="3 4">Pan153</strain>
    </source>
</reference>
<feature type="compositionally biased region" description="Polar residues" evidence="1">
    <location>
        <begin position="128"/>
        <end position="145"/>
    </location>
</feature>
<gene>
    <name evidence="3" type="ORF">Pan153_31210</name>
</gene>
<evidence type="ECO:0000313" key="4">
    <source>
        <dbReference type="Proteomes" id="UP000320839"/>
    </source>
</evidence>
<feature type="transmembrane region" description="Helical" evidence="2">
    <location>
        <begin position="55"/>
        <end position="75"/>
    </location>
</feature>
<proteinExistence type="predicted"/>
<evidence type="ECO:0000256" key="2">
    <source>
        <dbReference type="SAM" id="Phobius"/>
    </source>
</evidence>
<feature type="transmembrane region" description="Helical" evidence="2">
    <location>
        <begin position="87"/>
        <end position="107"/>
    </location>
</feature>